<dbReference type="PANTHER" id="PTHR43537:SF51">
    <property type="entry name" value="HTH-TYPE TRANSCRIPTIONAL REGULATOR LGOR-RELATED"/>
    <property type="match status" value="1"/>
</dbReference>
<keyword evidence="3" id="KW-0804">Transcription</keyword>
<dbReference type="RefSeq" id="WP_136855026.1">
    <property type="nucleotide sequence ID" value="NZ_SUNH01000003.1"/>
</dbReference>
<dbReference type="InterPro" id="IPR011711">
    <property type="entry name" value="GntR_C"/>
</dbReference>
<evidence type="ECO:0000256" key="1">
    <source>
        <dbReference type="ARBA" id="ARBA00023015"/>
    </source>
</evidence>
<accession>A0A4U0R0H0</accession>
<keyword evidence="6" id="KW-1185">Reference proteome</keyword>
<dbReference type="GO" id="GO:0003677">
    <property type="term" value="F:DNA binding"/>
    <property type="evidence" value="ECO:0007669"/>
    <property type="project" value="UniProtKB-KW"/>
</dbReference>
<dbReference type="Gene3D" id="1.20.120.530">
    <property type="entry name" value="GntR ligand-binding domain-like"/>
    <property type="match status" value="1"/>
</dbReference>
<dbReference type="PANTHER" id="PTHR43537">
    <property type="entry name" value="TRANSCRIPTIONAL REGULATOR, GNTR FAMILY"/>
    <property type="match status" value="1"/>
</dbReference>
<keyword evidence="2" id="KW-0238">DNA-binding</keyword>
<evidence type="ECO:0000256" key="2">
    <source>
        <dbReference type="ARBA" id="ARBA00023125"/>
    </source>
</evidence>
<dbReference type="OrthoDB" id="9799812at2"/>
<dbReference type="InterPro" id="IPR008920">
    <property type="entry name" value="TF_FadR/GntR_C"/>
</dbReference>
<keyword evidence="1" id="KW-0805">Transcription regulation</keyword>
<protein>
    <submittedName>
        <fullName evidence="5">GntR family transcriptional regulator</fullName>
    </submittedName>
</protein>
<evidence type="ECO:0000313" key="5">
    <source>
        <dbReference type="EMBL" id="TJZ87422.1"/>
    </source>
</evidence>
<dbReference type="SUPFAM" id="SSF46785">
    <property type="entry name" value="Winged helix' DNA-binding domain"/>
    <property type="match status" value="1"/>
</dbReference>
<dbReference type="Pfam" id="PF07729">
    <property type="entry name" value="FCD"/>
    <property type="match status" value="1"/>
</dbReference>
<name>A0A4U0R0H0_9RHOB</name>
<dbReference type="SUPFAM" id="SSF48008">
    <property type="entry name" value="GntR ligand-binding domain-like"/>
    <property type="match status" value="1"/>
</dbReference>
<dbReference type="InterPro" id="IPR036388">
    <property type="entry name" value="WH-like_DNA-bd_sf"/>
</dbReference>
<evidence type="ECO:0000259" key="4">
    <source>
        <dbReference type="SMART" id="SM00895"/>
    </source>
</evidence>
<dbReference type="Proteomes" id="UP000306223">
    <property type="component" value="Unassembled WGS sequence"/>
</dbReference>
<dbReference type="InterPro" id="IPR036390">
    <property type="entry name" value="WH_DNA-bd_sf"/>
</dbReference>
<sequence length="300" mass="33801">MTRDNRLFKAQVNRLLTLIEDQGEAALGSEAGLAASLEASRTTVRAVLSHLHDQGVIAWDGRDKRLLRAPEPGDFFDTDQTRSTQDLIRDRFLEWVLQGDVAPGTVLNETRLARQFDLPLAGLREFLIRFEPFGLIEKQPNRHWLLKGFTPDFAAEMFEVRRLFETRALTRLIAEPDPALTQRLTGLRADHLAVTAGGRRAALEFPALDARFHALLCDGARNRFVSDFSRTISIIVHYHYLWTKKDEADRNRHAAAEHLAIIDAILAGDAQAAQDALARHLDTAWHTLSTSVDWQARGQV</sequence>
<dbReference type="Gene3D" id="1.10.10.10">
    <property type="entry name" value="Winged helix-like DNA-binding domain superfamily/Winged helix DNA-binding domain"/>
    <property type="match status" value="2"/>
</dbReference>
<dbReference type="SMART" id="SM00895">
    <property type="entry name" value="FCD"/>
    <property type="match status" value="1"/>
</dbReference>
<proteinExistence type="predicted"/>
<comment type="caution">
    <text evidence="5">The sequence shown here is derived from an EMBL/GenBank/DDBJ whole genome shotgun (WGS) entry which is preliminary data.</text>
</comment>
<organism evidence="5 6">
    <name type="scientific">Paracoccus hibiscisoli</name>
    <dbReference type="NCBI Taxonomy" id="2023261"/>
    <lineage>
        <taxon>Bacteria</taxon>
        <taxon>Pseudomonadati</taxon>
        <taxon>Pseudomonadota</taxon>
        <taxon>Alphaproteobacteria</taxon>
        <taxon>Rhodobacterales</taxon>
        <taxon>Paracoccaceae</taxon>
        <taxon>Paracoccus</taxon>
    </lineage>
</organism>
<gene>
    <name evidence="5" type="ORF">FA740_01610</name>
</gene>
<feature type="domain" description="GntR C-terminal" evidence="4">
    <location>
        <begin position="156"/>
        <end position="283"/>
    </location>
</feature>
<dbReference type="AlphaFoldDB" id="A0A4U0R0H0"/>
<evidence type="ECO:0000256" key="3">
    <source>
        <dbReference type="ARBA" id="ARBA00023163"/>
    </source>
</evidence>
<evidence type="ECO:0000313" key="6">
    <source>
        <dbReference type="Proteomes" id="UP000306223"/>
    </source>
</evidence>
<dbReference type="EMBL" id="SUNH01000003">
    <property type="protein sequence ID" value="TJZ87422.1"/>
    <property type="molecule type" value="Genomic_DNA"/>
</dbReference>
<reference evidence="5 6" key="1">
    <citation type="submission" date="2019-04" db="EMBL/GenBank/DDBJ databases">
        <authorList>
            <person name="Li J."/>
        </authorList>
    </citation>
    <scope>NUCLEOTIDE SEQUENCE [LARGE SCALE GENOMIC DNA]</scope>
    <source>
        <strain evidence="5 6">CCTCC AB2016182</strain>
    </source>
</reference>